<reference evidence="2 3" key="1">
    <citation type="submission" date="2018-11" db="EMBL/GenBank/DDBJ databases">
        <title>Draft genome sequence of Ferruginibacter sp. BO-59.</title>
        <authorList>
            <person name="Im W.T."/>
        </authorList>
    </citation>
    <scope>NUCLEOTIDE SEQUENCE [LARGE SCALE GENOMIC DNA]</scope>
    <source>
        <strain evidence="2 3">BO-59</strain>
    </source>
</reference>
<dbReference type="InterPro" id="IPR010496">
    <property type="entry name" value="AL/BT2_dom"/>
</dbReference>
<dbReference type="AlphaFoldDB" id="A0A3M9NB54"/>
<dbReference type="GO" id="GO:0016787">
    <property type="term" value="F:hydrolase activity"/>
    <property type="evidence" value="ECO:0007669"/>
    <property type="project" value="InterPro"/>
</dbReference>
<organism evidence="2 3">
    <name type="scientific">Hanamia caeni</name>
    <dbReference type="NCBI Taxonomy" id="2294116"/>
    <lineage>
        <taxon>Bacteria</taxon>
        <taxon>Pseudomonadati</taxon>
        <taxon>Bacteroidota</taxon>
        <taxon>Chitinophagia</taxon>
        <taxon>Chitinophagales</taxon>
        <taxon>Chitinophagaceae</taxon>
        <taxon>Hanamia</taxon>
    </lineage>
</organism>
<evidence type="ECO:0000259" key="1">
    <source>
        <dbReference type="Pfam" id="PF06439"/>
    </source>
</evidence>
<protein>
    <submittedName>
        <fullName evidence="2">DUF1080 domain-containing protein</fullName>
    </submittedName>
</protein>
<feature type="domain" description="3-keto-alpha-glucoside-1,2-lyase/3-keto-2-hydroxy-glucal hydratase" evidence="1">
    <location>
        <begin position="485"/>
        <end position="672"/>
    </location>
</feature>
<evidence type="ECO:0000313" key="2">
    <source>
        <dbReference type="EMBL" id="RNI34493.1"/>
    </source>
</evidence>
<feature type="domain" description="3-keto-alpha-glucoside-1,2-lyase/3-keto-2-hydroxy-glucal hydratase" evidence="1">
    <location>
        <begin position="272"/>
        <end position="467"/>
    </location>
</feature>
<proteinExistence type="predicted"/>
<dbReference type="Gene3D" id="2.60.120.560">
    <property type="entry name" value="Exo-inulinase, domain 1"/>
    <property type="match status" value="2"/>
</dbReference>
<dbReference type="OrthoDB" id="9806233at2"/>
<keyword evidence="3" id="KW-1185">Reference proteome</keyword>
<dbReference type="Proteomes" id="UP000267223">
    <property type="component" value="Unassembled WGS sequence"/>
</dbReference>
<dbReference type="EMBL" id="RJJR01000013">
    <property type="protein sequence ID" value="RNI34493.1"/>
    <property type="molecule type" value="Genomic_DNA"/>
</dbReference>
<accession>A0A3M9NB54</accession>
<name>A0A3M9NB54_9BACT</name>
<gene>
    <name evidence="2" type="ORF">EFY79_15025</name>
</gene>
<sequence>MASLKKITAKIICMKKYFSFLLIGTFLLSTAYYSQAQKQNEGVLSTIELFPFQQMANASDAVKVMDTWKKKDWKKAIKYLDDDSLKVKASYAINAYVNASALDESKKNSLIALLKKYSSSAKTEYANLFIQSQLKLLTDSVLVHRQNTSLPKLPEIRPTKKIASNDVQQLLNLEDEIAKAVNPLQKKDILWETSKIPGFSSFILASKSLKDPDVASQAALIVARLALNGDNIKGPVVREALETALPLIKGEDSAILVNRLQQHLVKMPYDYGFVNLFNGENLNGWKALVGNPITRSKMTAAQLQAAEDSANEKTKGDWIAKDGLLIFTGHGNNLVTTKQYGDIEMYVDWKIEPKGDAGIYLRGTPQVQIWDTSRREVGAQVGSGGLYNNQKNESKPLSVADNKVGEWNRFHIIMKGDRVTVYLNGILVTDNVPLENYWDRSMPLFPREQLELQAHGTEVAYRNIFVRELPTNTPDTLTPEEKKQGFISLFDGTDLDQWTGNKSGYVVKDGAIEVNPQDGSGGNLYTKDEFDNFVLRFEFQLSPGANNGIGIRAPLEGDAAYVGMEIQVLDNEAPKYKDLHVYQYHGSVYGVIPAKRGFLLPTGEWNKEEIIANGNKIKVILNGHVILDGDIKEASKNGTLDHKEHPGLLRKSGHIGFLGHGDVVRFKNLRVKRL</sequence>
<evidence type="ECO:0000313" key="3">
    <source>
        <dbReference type="Proteomes" id="UP000267223"/>
    </source>
</evidence>
<comment type="caution">
    <text evidence="2">The sequence shown here is derived from an EMBL/GenBank/DDBJ whole genome shotgun (WGS) entry which is preliminary data.</text>
</comment>
<dbReference type="Pfam" id="PF06439">
    <property type="entry name" value="3keto-disac_hyd"/>
    <property type="match status" value="2"/>
</dbReference>